<evidence type="ECO:0008006" key="3">
    <source>
        <dbReference type="Google" id="ProtNLM"/>
    </source>
</evidence>
<accession>A0AAE4RA66</accession>
<evidence type="ECO:0000313" key="1">
    <source>
        <dbReference type="EMBL" id="MDV7010878.1"/>
    </source>
</evidence>
<dbReference type="RefSeq" id="WP_225324508.1">
    <property type="nucleotide sequence ID" value="NZ_JAEKMV010000013.1"/>
</dbReference>
<reference evidence="1" key="1">
    <citation type="submission" date="2023-10" db="EMBL/GenBank/DDBJ databases">
        <title>Characterization and genome sequence of Mycobacterium intracellulare ABSURDO, a novel pathogenic isolate with three colony morphotypes that vary in growth and acid-fastness.</title>
        <authorList>
            <person name="Jude B.A."/>
            <person name="Robinson R.T."/>
        </authorList>
    </citation>
    <scope>NUCLEOTIDE SEQUENCE</scope>
    <source>
        <strain evidence="1">ABSURDO Component B</strain>
    </source>
</reference>
<evidence type="ECO:0000313" key="2">
    <source>
        <dbReference type="Proteomes" id="UP001187143"/>
    </source>
</evidence>
<dbReference type="AlphaFoldDB" id="A0AAE4RA66"/>
<organism evidence="1 2">
    <name type="scientific">Mycobacterium intracellulare</name>
    <dbReference type="NCBI Taxonomy" id="1767"/>
    <lineage>
        <taxon>Bacteria</taxon>
        <taxon>Bacillati</taxon>
        <taxon>Actinomycetota</taxon>
        <taxon>Actinomycetes</taxon>
        <taxon>Mycobacteriales</taxon>
        <taxon>Mycobacteriaceae</taxon>
        <taxon>Mycobacterium</taxon>
        <taxon>Mycobacterium avium complex (MAC)</taxon>
    </lineage>
</organism>
<proteinExistence type="predicted"/>
<dbReference type="EMBL" id="JAWLLD010000001">
    <property type="protein sequence ID" value="MDV7010878.1"/>
    <property type="molecule type" value="Genomic_DNA"/>
</dbReference>
<sequence>MSDWIACVKAELEEKGLGVRLVEPDPDAIAAHLSSDGSGEVIVIDDLRKLLATKDCVDVLQRLRPVISRARGDGWRVLLLSTVPPDLYPTLAGSSILMDAHLLQGRPIDSASAEDYVRRAGVDREESVANIIKHSSGSRALLEAFTAIERTHTPGNQKKANAIRAERKVAHRVFDEIGPALCMWLDHWTFELGRSEVHERDILPNHILALRSAGVIAPAGEEKFVIFPFKNKSLWDEALGQYLESVVEPPASWADTVAELFSFERELRRDLRHELVESGLFVAALSPYAGRILDLARRDSVPAAGSLSEVRSPLDWLTLSDLLDIAGTNAPSVPDRQLCAYGKDEWTNLAREIVPIRNRIAHMRLAREGDFEVVRRCHRRWLRARARECGT</sequence>
<name>A0AAE4RA66_MYCIT</name>
<comment type="caution">
    <text evidence="1">The sequence shown here is derived from an EMBL/GenBank/DDBJ whole genome shotgun (WGS) entry which is preliminary data.</text>
</comment>
<gene>
    <name evidence="1" type="ORF">R4F53_00965</name>
</gene>
<protein>
    <recommendedName>
        <fullName evidence="3">Swt1-like HEPN domain-containing protein</fullName>
    </recommendedName>
</protein>
<dbReference type="Proteomes" id="UP001187143">
    <property type="component" value="Unassembled WGS sequence"/>
</dbReference>